<feature type="transmembrane region" description="Helical" evidence="1">
    <location>
        <begin position="40"/>
        <end position="59"/>
    </location>
</feature>
<proteinExistence type="predicted"/>
<evidence type="ECO:0000313" key="3">
    <source>
        <dbReference type="Proteomes" id="UP000024635"/>
    </source>
</evidence>
<accession>A0A016UQC8</accession>
<protein>
    <submittedName>
        <fullName evidence="2">Uncharacterized protein</fullName>
    </submittedName>
</protein>
<keyword evidence="1" id="KW-0812">Transmembrane</keyword>
<keyword evidence="1" id="KW-1133">Transmembrane helix</keyword>
<evidence type="ECO:0000313" key="2">
    <source>
        <dbReference type="EMBL" id="EYC17599.1"/>
    </source>
</evidence>
<gene>
    <name evidence="2" type="primary">Acey_s0030.g2165</name>
    <name evidence="2" type="ORF">Y032_0030g2165</name>
</gene>
<keyword evidence="1" id="KW-0472">Membrane</keyword>
<reference evidence="3" key="1">
    <citation type="journal article" date="2015" name="Nat. Genet.">
        <title>The genome and transcriptome of the zoonotic hookworm Ancylostoma ceylanicum identify infection-specific gene families.</title>
        <authorList>
            <person name="Schwarz E.M."/>
            <person name="Hu Y."/>
            <person name="Antoshechkin I."/>
            <person name="Miller M.M."/>
            <person name="Sternberg P.W."/>
            <person name="Aroian R.V."/>
        </authorList>
    </citation>
    <scope>NUCLEOTIDE SEQUENCE</scope>
    <source>
        <strain evidence="3">HY135</strain>
    </source>
</reference>
<organism evidence="2 3">
    <name type="scientific">Ancylostoma ceylanicum</name>
    <dbReference type="NCBI Taxonomy" id="53326"/>
    <lineage>
        <taxon>Eukaryota</taxon>
        <taxon>Metazoa</taxon>
        <taxon>Ecdysozoa</taxon>
        <taxon>Nematoda</taxon>
        <taxon>Chromadorea</taxon>
        <taxon>Rhabditida</taxon>
        <taxon>Rhabditina</taxon>
        <taxon>Rhabditomorpha</taxon>
        <taxon>Strongyloidea</taxon>
        <taxon>Ancylostomatidae</taxon>
        <taxon>Ancylostomatinae</taxon>
        <taxon>Ancylostoma</taxon>
    </lineage>
</organism>
<evidence type="ECO:0000256" key="1">
    <source>
        <dbReference type="SAM" id="Phobius"/>
    </source>
</evidence>
<dbReference type="EMBL" id="JARK01001366">
    <property type="protein sequence ID" value="EYC17599.1"/>
    <property type="molecule type" value="Genomic_DNA"/>
</dbReference>
<dbReference type="Proteomes" id="UP000024635">
    <property type="component" value="Unassembled WGS sequence"/>
</dbReference>
<comment type="caution">
    <text evidence="2">The sequence shown here is derived from an EMBL/GenBank/DDBJ whole genome shotgun (WGS) entry which is preliminary data.</text>
</comment>
<sequence>MQIPVTNLHPRHIIYRFALMVKILYGFDEPKTWNLPTNNILSELMLCVYLLIFTVVPLFPASIPGVERPAGNIREVVIPLYKQRDLIWKQGCVVLADCEKPDRFPEEKSKSFVKKINDRRRLMVQGKQKNGWLPIFLPVGENVVEMVGCLVSLLVLVTLFLDCSRIIPKATQLIQ</sequence>
<feature type="transmembrane region" description="Helical" evidence="1">
    <location>
        <begin position="143"/>
        <end position="161"/>
    </location>
</feature>
<dbReference type="AlphaFoldDB" id="A0A016UQC8"/>
<keyword evidence="3" id="KW-1185">Reference proteome</keyword>
<name>A0A016UQC8_9BILA</name>